<comment type="caution">
    <text evidence="1">The sequence shown here is derived from an EMBL/GenBank/DDBJ whole genome shotgun (WGS) entry which is preliminary data.</text>
</comment>
<name>A0A9D7SBU3_9BACT</name>
<gene>
    <name evidence="1" type="ORF">IPO85_15725</name>
</gene>
<reference evidence="1 2" key="1">
    <citation type="submission" date="2020-10" db="EMBL/GenBank/DDBJ databases">
        <title>Connecting structure to function with the recovery of over 1000 high-quality activated sludge metagenome-assembled genomes encoding full-length rRNA genes using long-read sequencing.</title>
        <authorList>
            <person name="Singleton C.M."/>
            <person name="Petriglieri F."/>
            <person name="Kristensen J.M."/>
            <person name="Kirkegaard R.H."/>
            <person name="Michaelsen T.Y."/>
            <person name="Andersen M.H."/>
            <person name="Karst S.M."/>
            <person name="Dueholm M.S."/>
            <person name="Nielsen P.H."/>
            <person name="Albertsen M."/>
        </authorList>
    </citation>
    <scope>NUCLEOTIDE SEQUENCE [LARGE SCALE GENOMIC DNA]</scope>
    <source>
        <strain evidence="1">Ribe_18-Q3-R11-54_BAT3C.373</strain>
    </source>
</reference>
<evidence type="ECO:0000313" key="1">
    <source>
        <dbReference type="EMBL" id="MBK9718928.1"/>
    </source>
</evidence>
<dbReference type="AlphaFoldDB" id="A0A9D7SBU3"/>
<dbReference type="EMBL" id="JADKFW010000013">
    <property type="protein sequence ID" value="MBK9718928.1"/>
    <property type="molecule type" value="Genomic_DNA"/>
</dbReference>
<sequence>MTIILSISCGTPKGKDIRFFEKYDLSSEDYKLYGILTEGGSTSFTEKVGDFVISDTVTLNKIKRDWQIHLTDKRMPCGYSYIMILMKSDSCVYHFDINLDCEYLTCEKGWFEFPEGLLNKYENSVTKVPRQVASAFHDTLISRNTFDK</sequence>
<accession>A0A9D7SBU3</accession>
<proteinExistence type="predicted"/>
<evidence type="ECO:0000313" key="2">
    <source>
        <dbReference type="Proteomes" id="UP000808349"/>
    </source>
</evidence>
<dbReference type="Proteomes" id="UP000808349">
    <property type="component" value="Unassembled WGS sequence"/>
</dbReference>
<organism evidence="1 2">
    <name type="scientific">Candidatus Defluviibacterium haderslevense</name>
    <dbReference type="NCBI Taxonomy" id="2981993"/>
    <lineage>
        <taxon>Bacteria</taxon>
        <taxon>Pseudomonadati</taxon>
        <taxon>Bacteroidota</taxon>
        <taxon>Saprospiria</taxon>
        <taxon>Saprospirales</taxon>
        <taxon>Saprospiraceae</taxon>
        <taxon>Candidatus Defluviibacterium</taxon>
    </lineage>
</organism>
<protein>
    <submittedName>
        <fullName evidence="1">Uncharacterized protein</fullName>
    </submittedName>
</protein>